<keyword evidence="2 8" id="KW-0489">Methyltransferase</keyword>
<keyword evidence="5" id="KW-0443">Lipid metabolism</keyword>
<evidence type="ECO:0000256" key="6">
    <source>
        <dbReference type="SAM" id="Coils"/>
    </source>
</evidence>
<evidence type="ECO:0000256" key="2">
    <source>
        <dbReference type="ARBA" id="ARBA00022603"/>
    </source>
</evidence>
<protein>
    <submittedName>
        <fullName evidence="8">Cyclopropane-fatty-acyl-phospholipid synthase</fullName>
        <ecNumber evidence="8">2.1.1.79</ecNumber>
    </submittedName>
</protein>
<comment type="similarity">
    <text evidence="1">Belongs to the CFA/CMAS family.</text>
</comment>
<evidence type="ECO:0000256" key="5">
    <source>
        <dbReference type="ARBA" id="ARBA00023098"/>
    </source>
</evidence>
<dbReference type="RefSeq" id="WP_151158034.1">
    <property type="nucleotide sequence ID" value="NZ_JACHIL010000007.1"/>
</dbReference>
<feature type="domain" description="DUF7884" evidence="7">
    <location>
        <begin position="6"/>
        <end position="88"/>
    </location>
</feature>
<dbReference type="InterPro" id="IPR050723">
    <property type="entry name" value="CFA/CMAS"/>
</dbReference>
<dbReference type="InterPro" id="IPR029063">
    <property type="entry name" value="SAM-dependent_MTases_sf"/>
</dbReference>
<dbReference type="Pfam" id="PF25371">
    <property type="entry name" value="DUF7884"/>
    <property type="match status" value="1"/>
</dbReference>
<evidence type="ECO:0000256" key="4">
    <source>
        <dbReference type="ARBA" id="ARBA00022691"/>
    </source>
</evidence>
<dbReference type="GO" id="GO:0008610">
    <property type="term" value="P:lipid biosynthetic process"/>
    <property type="evidence" value="ECO:0007669"/>
    <property type="project" value="InterPro"/>
</dbReference>
<dbReference type="InterPro" id="IPR003333">
    <property type="entry name" value="CMAS"/>
</dbReference>
<reference evidence="8 9" key="1">
    <citation type="submission" date="2020-08" db="EMBL/GenBank/DDBJ databases">
        <title>Genomic Encyclopedia of Type Strains, Phase IV (KMG-IV): sequencing the most valuable type-strain genomes for metagenomic binning, comparative biology and taxonomic classification.</title>
        <authorList>
            <person name="Goeker M."/>
        </authorList>
    </citation>
    <scope>NUCLEOTIDE SEQUENCE [LARGE SCALE GENOMIC DNA]</scope>
    <source>
        <strain evidence="8 9">DSM 25620</strain>
    </source>
</reference>
<dbReference type="EMBL" id="JACHIL010000007">
    <property type="protein sequence ID" value="MBB5092674.1"/>
    <property type="molecule type" value="Genomic_DNA"/>
</dbReference>
<accession>A0A7W8ALQ4</accession>
<keyword evidence="6" id="KW-0175">Coiled coil</keyword>
<keyword evidence="3 8" id="KW-0808">Transferase</keyword>
<dbReference type="InterPro" id="IPR057206">
    <property type="entry name" value="DUF7884"/>
</dbReference>
<name>A0A7W8ALQ4_9HYPH</name>
<keyword evidence="4" id="KW-0949">S-adenosyl-L-methionine</keyword>
<dbReference type="GO" id="GO:0008825">
    <property type="term" value="F:cyclopropane-fatty-acyl-phospholipid synthase activity"/>
    <property type="evidence" value="ECO:0007669"/>
    <property type="project" value="UniProtKB-EC"/>
</dbReference>
<organism evidence="8 9">
    <name type="scientific">Pseudochrobactrum saccharolyticum</name>
    <dbReference type="NCBI Taxonomy" id="354352"/>
    <lineage>
        <taxon>Bacteria</taxon>
        <taxon>Pseudomonadati</taxon>
        <taxon>Pseudomonadota</taxon>
        <taxon>Alphaproteobacteria</taxon>
        <taxon>Hyphomicrobiales</taxon>
        <taxon>Brucellaceae</taxon>
        <taxon>Pseudochrobactrum</taxon>
    </lineage>
</organism>
<dbReference type="EC" id="2.1.1.79" evidence="8"/>
<proteinExistence type="inferred from homology"/>
<evidence type="ECO:0000256" key="3">
    <source>
        <dbReference type="ARBA" id="ARBA00022679"/>
    </source>
</evidence>
<sequence length="429" mass="49215">MSSMLHSVLNKLISSGDLKVQFADGTTHTYGNGTAPRVTLAFHNKAAERAIALDPELKLGECFMDGDISFPEGDIYSFLRLVFENTGPTAAKEPWMRILTRLRKIFRPLQQMNTLARSSRNVQRHYDLSGELYDLFLDPDKQYSCAYFETPQTSLAEAQLAKKRHIAAKLQIKPEDKLLDIGCGWGGLGLYFAEFLDADVTGVTLSQEQFQIANQRAKARGLNQQAQFLLQDYRELNQQFDRISSVGMFEHVGVTHYAEFFQQVARLLKPDGSMLLHSIGRSDEPSVTNPFIRKYIFPGGYIPSLSEVLPHIENAGLIITDIEILRLHYAETLKAWREAFMANRDKAKAIYDERFCRMWEFYLAGSESAFRWQNMMVFQIQLAHRQDAVPLTRNYIEQEEKRLKRLEMRKFKACNDSSSEKASPKHLVY</sequence>
<dbReference type="CDD" id="cd02440">
    <property type="entry name" value="AdoMet_MTases"/>
    <property type="match status" value="1"/>
</dbReference>
<dbReference type="PIRSF" id="PIRSF003085">
    <property type="entry name" value="CMAS"/>
    <property type="match status" value="1"/>
</dbReference>
<dbReference type="Pfam" id="PF02353">
    <property type="entry name" value="CMAS"/>
    <property type="match status" value="1"/>
</dbReference>
<keyword evidence="9" id="KW-1185">Reference proteome</keyword>
<dbReference type="Proteomes" id="UP000531231">
    <property type="component" value="Unassembled WGS sequence"/>
</dbReference>
<dbReference type="Gene3D" id="3.40.50.150">
    <property type="entry name" value="Vaccinia Virus protein VP39"/>
    <property type="match status" value="1"/>
</dbReference>
<evidence type="ECO:0000259" key="7">
    <source>
        <dbReference type="Pfam" id="PF25371"/>
    </source>
</evidence>
<dbReference type="GO" id="GO:0032259">
    <property type="term" value="P:methylation"/>
    <property type="evidence" value="ECO:0007669"/>
    <property type="project" value="UniProtKB-KW"/>
</dbReference>
<comment type="caution">
    <text evidence="8">The sequence shown here is derived from an EMBL/GenBank/DDBJ whole genome shotgun (WGS) entry which is preliminary data.</text>
</comment>
<evidence type="ECO:0000313" key="9">
    <source>
        <dbReference type="Proteomes" id="UP000531231"/>
    </source>
</evidence>
<dbReference type="PANTHER" id="PTHR43667">
    <property type="entry name" value="CYCLOPROPANE-FATTY-ACYL-PHOSPHOLIPID SYNTHASE"/>
    <property type="match status" value="1"/>
</dbReference>
<evidence type="ECO:0000256" key="1">
    <source>
        <dbReference type="ARBA" id="ARBA00010815"/>
    </source>
</evidence>
<dbReference type="AlphaFoldDB" id="A0A7W8ALQ4"/>
<dbReference type="PANTHER" id="PTHR43667:SF1">
    <property type="entry name" value="CYCLOPROPANE-FATTY-ACYL-PHOSPHOLIPID SYNTHASE"/>
    <property type="match status" value="1"/>
</dbReference>
<evidence type="ECO:0000313" key="8">
    <source>
        <dbReference type="EMBL" id="MBB5092674.1"/>
    </source>
</evidence>
<gene>
    <name evidence="8" type="ORF">HNQ68_003237</name>
</gene>
<feature type="coiled-coil region" evidence="6">
    <location>
        <begin position="212"/>
        <end position="239"/>
    </location>
</feature>
<dbReference type="SUPFAM" id="SSF53335">
    <property type="entry name" value="S-adenosyl-L-methionine-dependent methyltransferases"/>
    <property type="match status" value="1"/>
</dbReference>